<accession>A0A4R8GYG6</accession>
<keyword evidence="1" id="KW-0812">Transmembrane</keyword>
<protein>
    <submittedName>
        <fullName evidence="2">Uncharacterized protein</fullName>
    </submittedName>
</protein>
<dbReference type="AlphaFoldDB" id="A0A4R8GYG6"/>
<proteinExistence type="predicted"/>
<keyword evidence="3" id="KW-1185">Reference proteome</keyword>
<keyword evidence="1" id="KW-0472">Membrane</keyword>
<gene>
    <name evidence="2" type="ORF">C7959_12435</name>
</gene>
<evidence type="ECO:0000256" key="1">
    <source>
        <dbReference type="SAM" id="Phobius"/>
    </source>
</evidence>
<feature type="transmembrane region" description="Helical" evidence="1">
    <location>
        <begin position="43"/>
        <end position="69"/>
    </location>
</feature>
<dbReference type="Proteomes" id="UP000295832">
    <property type="component" value="Unassembled WGS sequence"/>
</dbReference>
<feature type="transmembrane region" description="Helical" evidence="1">
    <location>
        <begin position="90"/>
        <end position="109"/>
    </location>
</feature>
<keyword evidence="1" id="KW-1133">Transmembrane helix</keyword>
<evidence type="ECO:0000313" key="2">
    <source>
        <dbReference type="EMBL" id="TDX48924.1"/>
    </source>
</evidence>
<organism evidence="2 3">
    <name type="scientific">Orenia marismortui</name>
    <dbReference type="NCBI Taxonomy" id="46469"/>
    <lineage>
        <taxon>Bacteria</taxon>
        <taxon>Bacillati</taxon>
        <taxon>Bacillota</taxon>
        <taxon>Clostridia</taxon>
        <taxon>Halanaerobiales</taxon>
        <taxon>Halobacteroidaceae</taxon>
        <taxon>Orenia</taxon>
    </lineage>
</organism>
<sequence length="151" mass="16800">MTINGWNGTGYIVRNEDGTGAYMISGGLNGGCWTWFTNLIGPIISQLLSIFSNLGAGLFSIGVEIIDYIKSSREWLEEFGEGFVYDSLMGFQKLGLALTVSFALLAAIFTTPMAGAIIFFVGMMTVIMLTIAKKYIEMWARIYDDRYELRK</sequence>
<dbReference type="EMBL" id="SOEG01000024">
    <property type="protein sequence ID" value="TDX48924.1"/>
    <property type="molecule type" value="Genomic_DNA"/>
</dbReference>
<name>A0A4R8GYG6_9FIRM</name>
<reference evidence="2 3" key="1">
    <citation type="submission" date="2019-03" db="EMBL/GenBank/DDBJ databases">
        <title>Subsurface microbial communities from deep shales in Ohio and West Virginia, USA.</title>
        <authorList>
            <person name="Wrighton K."/>
        </authorList>
    </citation>
    <scope>NUCLEOTIDE SEQUENCE [LARGE SCALE GENOMIC DNA]</scope>
    <source>
        <strain evidence="2 3">MSL 6dP</strain>
    </source>
</reference>
<evidence type="ECO:0000313" key="3">
    <source>
        <dbReference type="Proteomes" id="UP000295832"/>
    </source>
</evidence>
<dbReference type="RefSeq" id="WP_134117819.1">
    <property type="nucleotide sequence ID" value="NZ_SOEG01000024.1"/>
</dbReference>
<comment type="caution">
    <text evidence="2">The sequence shown here is derived from an EMBL/GenBank/DDBJ whole genome shotgun (WGS) entry which is preliminary data.</text>
</comment>